<dbReference type="AlphaFoldDB" id="A0A6C0JBQ0"/>
<evidence type="ECO:0000313" key="1">
    <source>
        <dbReference type="EMBL" id="QHU02763.1"/>
    </source>
</evidence>
<name>A0A6C0JBQ0_9ZZZZ</name>
<protein>
    <recommendedName>
        <fullName evidence="2">mRNA capping enzyme adenylation domain-containing protein</fullName>
    </recommendedName>
</protein>
<dbReference type="EMBL" id="MN740362">
    <property type="protein sequence ID" value="QHU02763.1"/>
    <property type="molecule type" value="Genomic_DNA"/>
</dbReference>
<sequence>MKMNRQHKYSLDSNTLREISQRFPKCELSYEQLSHTKVQSDIYSAIPMGKKQFIWFTYYKSECVCFLLSIDRNRNILAAEKVTTQFSSDLALGTILYGTSLRYDGCSFFSVEDVCYFEGKQVTRKNSDIFSTLSYIFNEKVGNSLLSKQHIVLQVPVMSKSRTELFEMIDNLPYSVYCIQHVQLNHNKRANEVLRQNTEPKMPTAVFRVHADITNDIYSLHCYVNDTSHTYYDKACIPNYKTSVYMNSLFRNIKENRNLDSLEESDDEEEFENVALDKFVNLDKYEHMECKYNARFKKWIPTKIVKYGKVATPKMIGELIRNTYVKSDRYSRRY</sequence>
<reference evidence="1" key="1">
    <citation type="journal article" date="2020" name="Nature">
        <title>Giant virus diversity and host interactions through global metagenomics.</title>
        <authorList>
            <person name="Schulz F."/>
            <person name="Roux S."/>
            <person name="Paez-Espino D."/>
            <person name="Jungbluth S."/>
            <person name="Walsh D.A."/>
            <person name="Denef V.J."/>
            <person name="McMahon K.D."/>
            <person name="Konstantinidis K.T."/>
            <person name="Eloe-Fadrosh E.A."/>
            <person name="Kyrpides N.C."/>
            <person name="Woyke T."/>
        </authorList>
    </citation>
    <scope>NUCLEOTIDE SEQUENCE</scope>
    <source>
        <strain evidence="1">GVMAG-M-3300025880-76</strain>
    </source>
</reference>
<proteinExistence type="predicted"/>
<evidence type="ECO:0008006" key="2">
    <source>
        <dbReference type="Google" id="ProtNLM"/>
    </source>
</evidence>
<accession>A0A6C0JBQ0</accession>
<organism evidence="1">
    <name type="scientific">viral metagenome</name>
    <dbReference type="NCBI Taxonomy" id="1070528"/>
    <lineage>
        <taxon>unclassified sequences</taxon>
        <taxon>metagenomes</taxon>
        <taxon>organismal metagenomes</taxon>
    </lineage>
</organism>